<feature type="region of interest" description="Disordered" evidence="9">
    <location>
        <begin position="770"/>
        <end position="794"/>
    </location>
</feature>
<feature type="region of interest" description="Disordered" evidence="9">
    <location>
        <begin position="424"/>
        <end position="464"/>
    </location>
</feature>
<keyword evidence="2" id="KW-0812">Transmembrane</keyword>
<dbReference type="GO" id="GO:0008270">
    <property type="term" value="F:zinc ion binding"/>
    <property type="evidence" value="ECO:0007669"/>
    <property type="project" value="UniProtKB-KW"/>
</dbReference>
<dbReference type="OrthoDB" id="8062037at2759"/>
<feature type="compositionally biased region" description="Polar residues" evidence="9">
    <location>
        <begin position="262"/>
        <end position="273"/>
    </location>
</feature>
<comment type="subcellular location">
    <subcellularLocation>
        <location evidence="1">Membrane</location>
        <topology evidence="1">Single-pass membrane protein</topology>
    </subcellularLocation>
</comment>
<feature type="region of interest" description="Disordered" evidence="9">
    <location>
        <begin position="192"/>
        <end position="249"/>
    </location>
</feature>
<evidence type="ECO:0000259" key="10">
    <source>
        <dbReference type="PROSITE" id="PS50089"/>
    </source>
</evidence>
<feature type="compositionally biased region" description="Low complexity" evidence="9">
    <location>
        <begin position="437"/>
        <end position="448"/>
    </location>
</feature>
<reference evidence="11" key="1">
    <citation type="submission" date="2021-02" db="EMBL/GenBank/DDBJ databases">
        <title>Psilocybe cubensis genome.</title>
        <authorList>
            <person name="Mckernan K.J."/>
            <person name="Crawford S."/>
            <person name="Trippe A."/>
            <person name="Kane L.T."/>
            <person name="Mclaughlin S."/>
        </authorList>
    </citation>
    <scope>NUCLEOTIDE SEQUENCE [LARGE SCALE GENOMIC DNA]</scope>
    <source>
        <strain evidence="11">MGC-MH-2018</strain>
    </source>
</reference>
<dbReference type="InterPro" id="IPR013083">
    <property type="entry name" value="Znf_RING/FYVE/PHD"/>
</dbReference>
<feature type="compositionally biased region" description="Polar residues" evidence="9">
    <location>
        <begin position="572"/>
        <end position="596"/>
    </location>
</feature>
<dbReference type="InterPro" id="IPR001841">
    <property type="entry name" value="Znf_RING"/>
</dbReference>
<evidence type="ECO:0000256" key="3">
    <source>
        <dbReference type="ARBA" id="ARBA00022723"/>
    </source>
</evidence>
<name>A0A8H7Y2B9_PSICU</name>
<feature type="compositionally biased region" description="Low complexity" evidence="9">
    <location>
        <begin position="107"/>
        <end position="122"/>
    </location>
</feature>
<feature type="region of interest" description="Disordered" evidence="9">
    <location>
        <begin position="489"/>
        <end position="525"/>
    </location>
</feature>
<dbReference type="AlphaFoldDB" id="A0A8H7Y2B9"/>
<dbReference type="Pfam" id="PF13639">
    <property type="entry name" value="zf-RING_2"/>
    <property type="match status" value="1"/>
</dbReference>
<dbReference type="Gene3D" id="3.30.40.10">
    <property type="entry name" value="Zinc/RING finger domain, C3HC4 (zinc finger)"/>
    <property type="match status" value="1"/>
</dbReference>
<feature type="region of interest" description="Disordered" evidence="9">
    <location>
        <begin position="262"/>
        <end position="388"/>
    </location>
</feature>
<dbReference type="GO" id="GO:0016020">
    <property type="term" value="C:membrane"/>
    <property type="evidence" value="ECO:0007669"/>
    <property type="project" value="UniProtKB-SubCell"/>
</dbReference>
<evidence type="ECO:0000256" key="7">
    <source>
        <dbReference type="ARBA" id="ARBA00023136"/>
    </source>
</evidence>
<dbReference type="PANTHER" id="PTHR47168">
    <property type="entry name" value="RING ZINC FINGER DOMAIN SUPERFAMILY PROTEIN-RELATED"/>
    <property type="match status" value="1"/>
</dbReference>
<evidence type="ECO:0000256" key="4">
    <source>
        <dbReference type="ARBA" id="ARBA00022771"/>
    </source>
</evidence>
<evidence type="ECO:0000256" key="5">
    <source>
        <dbReference type="ARBA" id="ARBA00022833"/>
    </source>
</evidence>
<keyword evidence="3" id="KW-0479">Metal-binding</keyword>
<feature type="compositionally biased region" description="Polar residues" evidence="9">
    <location>
        <begin position="780"/>
        <end position="794"/>
    </location>
</feature>
<dbReference type="FunFam" id="3.30.40.10:FF:000728">
    <property type="entry name" value="Unplaced genomic scaffold supercont1.4, whole genome shotgun sequence"/>
    <property type="match status" value="1"/>
</dbReference>
<organism evidence="11">
    <name type="scientific">Psilocybe cubensis</name>
    <name type="common">Psychedelic mushroom</name>
    <name type="synonym">Stropharia cubensis</name>
    <dbReference type="NCBI Taxonomy" id="181762"/>
    <lineage>
        <taxon>Eukaryota</taxon>
        <taxon>Fungi</taxon>
        <taxon>Dikarya</taxon>
        <taxon>Basidiomycota</taxon>
        <taxon>Agaricomycotina</taxon>
        <taxon>Agaricomycetes</taxon>
        <taxon>Agaricomycetidae</taxon>
        <taxon>Agaricales</taxon>
        <taxon>Agaricineae</taxon>
        <taxon>Strophariaceae</taxon>
        <taxon>Psilocybe</taxon>
    </lineage>
</organism>
<evidence type="ECO:0000256" key="8">
    <source>
        <dbReference type="PROSITE-ProRule" id="PRU00175"/>
    </source>
</evidence>
<dbReference type="PROSITE" id="PS50089">
    <property type="entry name" value="ZF_RING_2"/>
    <property type="match status" value="1"/>
</dbReference>
<dbReference type="CDD" id="cd16461">
    <property type="entry name" value="RING-H2_EL5-like"/>
    <property type="match status" value="1"/>
</dbReference>
<feature type="compositionally biased region" description="Polar residues" evidence="9">
    <location>
        <begin position="510"/>
        <end position="520"/>
    </location>
</feature>
<evidence type="ECO:0000313" key="11">
    <source>
        <dbReference type="EMBL" id="KAG5171162.1"/>
    </source>
</evidence>
<feature type="compositionally biased region" description="Low complexity" evidence="9">
    <location>
        <begin position="280"/>
        <end position="294"/>
    </location>
</feature>
<evidence type="ECO:0000256" key="1">
    <source>
        <dbReference type="ARBA" id="ARBA00004167"/>
    </source>
</evidence>
<evidence type="ECO:0000256" key="9">
    <source>
        <dbReference type="SAM" id="MobiDB-lite"/>
    </source>
</evidence>
<keyword evidence="5" id="KW-0862">Zinc</keyword>
<keyword evidence="6" id="KW-1133">Transmembrane helix</keyword>
<evidence type="ECO:0000256" key="2">
    <source>
        <dbReference type="ARBA" id="ARBA00022692"/>
    </source>
</evidence>
<sequence>MGQSSSKYHESSSDPTPAPNNAVAGASTDPQPSSLNGVDAHTSDSPGSRRSSVRKSILKLVKPSSIRNRFSSDPSSSTDAKRSWRRSRRWSRAPLAGATPDPPDVLSATASASSASSTTESSNLPPFPTDKGKQRDISSTVENDDISLEPNVASGTEPSQSSVPPLPSQAHPAHTSVLEESPVVLVNSENVFNDSSSIVDADLPSTIDNSERNQVPPIAAQSLPSSHSTPSLENHQTTPEPRQFPPPGTLVVVQGIVHTTDVSRAGSSLTPVASPQPEHPATTTTTTSRPPSTSDLAATETRARNRLSTLLRRSASRPPSSAGPTTALEAEFSPAPSSNSHLSPDDVAPTRSTSPVPGESIDGAAQEEPSRLTTPPPPQTSTTETRVPAISSSSIDVLGTLLSVAAAATAASLLTGSSEPILSSGLATPNPPPPLSSEPLFTSPSSASLPTYHRPNTPIPNNVLPDISAAGRAERMRQAWGTIRERLGLRPSASPMPGGALRNHPDGNGSPFSTRPNGDSTAFGPADTREIMLAEMARAFNIGLGLNGLGGLAPSNATHNDQGTREALDEPTLSSDESDPTTASPETHPNASQSTPEPGVTGVTLPPEGSFERFLVDLQIDLRAALSQTEEDNTSSTPEQQNSQQVRQTNVAYTSATADQPPDVDAVSPAPRTSPPEVLNIRNPNTNEQLPGALRTADDSDDMPSLQTVSESESESDGADAAVEPQSVDVETRTDEHVQPPSGTSRIDAFGRINWWRLYRFPPIPSRADATGMRPPFSPAPTNNPMSSAASSEATLTPDRFAASSGQGQESIPLNPQSNPMPSPIPTAEMNGEVPRQAQTPVHAVVPVIVVGLQSVNQDWRPDLPTQPEDGIDIFGQPPSDDLHTHNVLPHERADDDDLDGWGGQQQEFAGLENGRGRGRARGWHSRAANAIRNLRPGRRTAEANAGMPTPLIAPGSRTFLIYVIGGYYPPDHSIVTGGPNILDSFEALLELADLLGQVKPPTVSKDDIEKSGLEIIKASELVQHEKDGKVSSNCLDRCLICLDDYEPEDPIRVMSCRHAFHKNCVDEWLQKGRNNCPACRSTGVATDAGSTMPMPAS</sequence>
<feature type="domain" description="RING-type" evidence="10">
    <location>
        <begin position="1039"/>
        <end position="1081"/>
    </location>
</feature>
<feature type="compositionally biased region" description="Low complexity" evidence="9">
    <location>
        <begin position="306"/>
        <end position="327"/>
    </location>
</feature>
<keyword evidence="4 8" id="KW-0863">Zinc-finger</keyword>
<accession>A0A8H7Y2B9</accession>
<feature type="compositionally biased region" description="Polar residues" evidence="9">
    <location>
        <begin position="634"/>
        <end position="658"/>
    </location>
</feature>
<dbReference type="PANTHER" id="PTHR47168:SF1">
    <property type="entry name" value="OS02G0798600 PROTEIN"/>
    <property type="match status" value="1"/>
</dbReference>
<dbReference type="EMBL" id="JAFIQS010000003">
    <property type="protein sequence ID" value="KAG5171162.1"/>
    <property type="molecule type" value="Genomic_DNA"/>
</dbReference>
<comment type="caution">
    <text evidence="11">The sequence shown here is derived from an EMBL/GenBank/DDBJ whole genome shotgun (WGS) entry which is preliminary data.</text>
</comment>
<evidence type="ECO:0000256" key="6">
    <source>
        <dbReference type="ARBA" id="ARBA00022989"/>
    </source>
</evidence>
<feature type="compositionally biased region" description="Polar residues" evidence="9">
    <location>
        <begin position="65"/>
        <end position="78"/>
    </location>
</feature>
<feature type="compositionally biased region" description="Polar residues" evidence="9">
    <location>
        <begin position="222"/>
        <end position="240"/>
    </location>
</feature>
<gene>
    <name evidence="11" type="ORF">JR316_003245</name>
</gene>
<feature type="region of interest" description="Disordered" evidence="9">
    <location>
        <begin position="627"/>
        <end position="745"/>
    </location>
</feature>
<feature type="region of interest" description="Disordered" evidence="9">
    <location>
        <begin position="1"/>
        <end position="177"/>
    </location>
</feature>
<dbReference type="SUPFAM" id="SSF57850">
    <property type="entry name" value="RING/U-box"/>
    <property type="match status" value="1"/>
</dbReference>
<protein>
    <recommendedName>
        <fullName evidence="10">RING-type domain-containing protein</fullName>
    </recommendedName>
</protein>
<feature type="region of interest" description="Disordered" evidence="9">
    <location>
        <begin position="555"/>
        <end position="607"/>
    </location>
</feature>
<dbReference type="InterPro" id="IPR051653">
    <property type="entry name" value="E3_ligase_sorting_rcpt"/>
</dbReference>
<proteinExistence type="predicted"/>
<dbReference type="SMART" id="SM00184">
    <property type="entry name" value="RING"/>
    <property type="match status" value="1"/>
</dbReference>
<keyword evidence="7" id="KW-0472">Membrane</keyword>